<dbReference type="Pfam" id="PF16886">
    <property type="entry name" value="ATP-synt_ab_Xtn"/>
    <property type="match status" value="1"/>
</dbReference>
<dbReference type="CDD" id="cd18111">
    <property type="entry name" value="ATP-synt_V_A-type_alpha_C"/>
    <property type="match status" value="1"/>
</dbReference>
<dbReference type="SUPFAM" id="SSF47917">
    <property type="entry name" value="C-terminal domain of alpha and beta subunits of F1 ATP synthase"/>
    <property type="match status" value="1"/>
</dbReference>
<keyword evidence="6" id="KW-0067">ATP-binding</keyword>
<dbReference type="Pfam" id="PF00006">
    <property type="entry name" value="ATP-synt_ab"/>
    <property type="match status" value="2"/>
</dbReference>
<dbReference type="PANTHER" id="PTHR43607">
    <property type="entry name" value="V-TYPE PROTON ATPASE CATALYTIC SUBUNIT A"/>
    <property type="match status" value="1"/>
</dbReference>
<protein>
    <recommendedName>
        <fullName evidence="2">H(+)-transporting two-sector ATPase</fullName>
        <ecNumber evidence="2">7.1.2.2</ecNumber>
    </recommendedName>
</protein>
<dbReference type="SUPFAM" id="SSF52540">
    <property type="entry name" value="P-loop containing nucleoside triphosphate hydrolases"/>
    <property type="match status" value="1"/>
</dbReference>
<evidence type="ECO:0000313" key="14">
    <source>
        <dbReference type="Proteomes" id="UP000186594"/>
    </source>
</evidence>
<dbReference type="PROSITE" id="PS00152">
    <property type="entry name" value="ATPASE_ALPHA_BETA"/>
    <property type="match status" value="1"/>
</dbReference>
<evidence type="ECO:0000313" key="13">
    <source>
        <dbReference type="EMBL" id="OLL22401.1"/>
    </source>
</evidence>
<dbReference type="GO" id="GO:0005524">
    <property type="term" value="F:ATP binding"/>
    <property type="evidence" value="ECO:0007669"/>
    <property type="project" value="UniProtKB-KW"/>
</dbReference>
<evidence type="ECO:0000259" key="11">
    <source>
        <dbReference type="Pfam" id="PF16886"/>
    </source>
</evidence>
<evidence type="ECO:0000256" key="5">
    <source>
        <dbReference type="ARBA" id="ARBA00022781"/>
    </source>
</evidence>
<dbReference type="InterPro" id="IPR027417">
    <property type="entry name" value="P-loop_NTPase"/>
</dbReference>
<feature type="domain" description="ATPase F1/V1/A1 complex alpha/beta subunit nucleotide-binding" evidence="10">
    <location>
        <begin position="159"/>
        <end position="250"/>
    </location>
</feature>
<reference evidence="13 14" key="1">
    <citation type="submission" date="2016-04" db="EMBL/GenBank/DDBJ databases">
        <title>Evolutionary innovation and constraint leading to complex multicellularity in the Ascomycota.</title>
        <authorList>
            <person name="Cisse O."/>
            <person name="Nguyen A."/>
            <person name="Hewitt D.A."/>
            <person name="Jedd G."/>
            <person name="Stajich J.E."/>
        </authorList>
    </citation>
    <scope>NUCLEOTIDE SEQUENCE [LARGE SCALE GENOMIC DNA]</scope>
    <source>
        <strain evidence="13 14">DAH-3</strain>
    </source>
</reference>
<keyword evidence="4" id="KW-0547">Nucleotide-binding</keyword>
<dbReference type="PANTHER" id="PTHR43607:SF1">
    <property type="entry name" value="H(+)-TRANSPORTING TWO-SECTOR ATPASE"/>
    <property type="match status" value="1"/>
</dbReference>
<gene>
    <name evidence="13" type="ORF">NEOLI_005150</name>
</gene>
<dbReference type="InterPro" id="IPR000194">
    <property type="entry name" value="ATPase_F1/V1/A1_a/bsu_nucl-bd"/>
</dbReference>
<feature type="domain" description="ATP synthase A/B type C-terminal" evidence="12">
    <location>
        <begin position="258"/>
        <end position="354"/>
    </location>
</feature>
<evidence type="ECO:0000256" key="6">
    <source>
        <dbReference type="ARBA" id="ARBA00022840"/>
    </source>
</evidence>
<proteinExistence type="inferred from homology"/>
<dbReference type="GO" id="GO:0046961">
    <property type="term" value="F:proton-transporting ATPase activity, rotational mechanism"/>
    <property type="evidence" value="ECO:0007669"/>
    <property type="project" value="InterPro"/>
</dbReference>
<keyword evidence="8" id="KW-0406">Ion transport</keyword>
<dbReference type="Proteomes" id="UP000186594">
    <property type="component" value="Unassembled WGS sequence"/>
</dbReference>
<evidence type="ECO:0000256" key="3">
    <source>
        <dbReference type="ARBA" id="ARBA00022448"/>
    </source>
</evidence>
<evidence type="ECO:0000259" key="10">
    <source>
        <dbReference type="Pfam" id="PF00006"/>
    </source>
</evidence>
<dbReference type="Pfam" id="PF22919">
    <property type="entry name" value="ATP-synt_VA_C"/>
    <property type="match status" value="1"/>
</dbReference>
<evidence type="ECO:0000256" key="1">
    <source>
        <dbReference type="ARBA" id="ARBA00008936"/>
    </source>
</evidence>
<name>A0A1U7LIP9_NEOID</name>
<accession>A0A1U7LIP9</accession>
<dbReference type="CDD" id="cd01134">
    <property type="entry name" value="V_A-ATPase_A"/>
    <property type="match status" value="1"/>
</dbReference>
<comment type="caution">
    <text evidence="13">The sequence shown here is derived from an EMBL/GenBank/DDBJ whole genome shotgun (WGS) entry which is preliminary data.</text>
</comment>
<dbReference type="InterPro" id="IPR024034">
    <property type="entry name" value="ATPase_F1/V1_b/a_C"/>
</dbReference>
<dbReference type="EC" id="7.1.2.2" evidence="2"/>
<organism evidence="13 14">
    <name type="scientific">Neolecta irregularis (strain DAH-3)</name>
    <dbReference type="NCBI Taxonomy" id="1198029"/>
    <lineage>
        <taxon>Eukaryota</taxon>
        <taxon>Fungi</taxon>
        <taxon>Dikarya</taxon>
        <taxon>Ascomycota</taxon>
        <taxon>Taphrinomycotina</taxon>
        <taxon>Neolectales</taxon>
        <taxon>Neolectaceae</taxon>
        <taxon>Neolecta</taxon>
    </lineage>
</organism>
<evidence type="ECO:0000256" key="2">
    <source>
        <dbReference type="ARBA" id="ARBA00012473"/>
    </source>
</evidence>
<comment type="similarity">
    <text evidence="1">Belongs to the ATPase alpha/beta chains family.</text>
</comment>
<keyword evidence="3" id="KW-0813">Transport</keyword>
<dbReference type="GO" id="GO:0046034">
    <property type="term" value="P:ATP metabolic process"/>
    <property type="evidence" value="ECO:0007669"/>
    <property type="project" value="InterPro"/>
</dbReference>
<dbReference type="InterPro" id="IPR020003">
    <property type="entry name" value="ATPase_a/bsu_AS"/>
</dbReference>
<evidence type="ECO:0000259" key="12">
    <source>
        <dbReference type="Pfam" id="PF22919"/>
    </source>
</evidence>
<keyword evidence="7" id="KW-1278">Translocase</keyword>
<dbReference type="GO" id="GO:0000329">
    <property type="term" value="C:fungal-type vacuole membrane"/>
    <property type="evidence" value="ECO:0007669"/>
    <property type="project" value="TreeGrafter"/>
</dbReference>
<comment type="catalytic activity">
    <reaction evidence="9">
        <text>ATP + H2O + 4 H(+)(in) = ADP + phosphate + 5 H(+)(out)</text>
        <dbReference type="Rhea" id="RHEA:57720"/>
        <dbReference type="ChEBI" id="CHEBI:15377"/>
        <dbReference type="ChEBI" id="CHEBI:15378"/>
        <dbReference type="ChEBI" id="CHEBI:30616"/>
        <dbReference type="ChEBI" id="CHEBI:43474"/>
        <dbReference type="ChEBI" id="CHEBI:456216"/>
        <dbReference type="EC" id="7.1.2.2"/>
    </reaction>
</comment>
<evidence type="ECO:0000256" key="4">
    <source>
        <dbReference type="ARBA" id="ARBA00022741"/>
    </source>
</evidence>
<dbReference type="Gene3D" id="1.10.1140.10">
    <property type="entry name" value="Bovine Mitochondrial F1-atpase, Atp Synthase Beta Chain, Chain D, domain 3"/>
    <property type="match status" value="1"/>
</dbReference>
<dbReference type="OMA" id="YDMAHRA"/>
<evidence type="ECO:0000256" key="8">
    <source>
        <dbReference type="ARBA" id="ARBA00023065"/>
    </source>
</evidence>
<dbReference type="EMBL" id="LXFE01003381">
    <property type="protein sequence ID" value="OLL22401.1"/>
    <property type="molecule type" value="Genomic_DNA"/>
</dbReference>
<dbReference type="InterPro" id="IPR031686">
    <property type="entry name" value="ATP-synth_a_Xtn"/>
</dbReference>
<sequence length="406" mass="45055">RGTITYLAEKGTYTLEDDVLEIEFEGQKSKHKMMHTWPVRSPRPVTEKLVANHPLLTGQRVLDALFPNVQGGTTAIPGAFGCGKTVISQSLSKYSNSDIIIYVGCGERGNEMAEVLMDFPELSIEIDGRREPIMKRTCLVANTSNMPVAAREASIYTGRLAEMPADSGYPAYLGAKLASFYERAGKAVCLGSPCREGTVSIVGAVSPPGGDFSDPVTSSTLGIVQVFWGLDKKLAQRKHFPSVNWSVSYSKYTNVLQAWYEKNEPDFTDLRDKVKEILQCEEDLSEIVQLVGKSALAESDKVTLEVARLIKDDFLQQNGYSNYDRYCPLYKTTAMLKGLVGFYNHAQTAVGTGVISWAQIRDKMGPVMHGLQSMKFEDPADGEEVLRERYERLVVDMNEKFRALVD</sequence>
<feature type="non-terminal residue" evidence="13">
    <location>
        <position position="1"/>
    </location>
</feature>
<feature type="domain" description="ATPsynthase alpha/beta subunit barrel-sandwich" evidence="11">
    <location>
        <begin position="1"/>
        <end position="40"/>
    </location>
</feature>
<evidence type="ECO:0000256" key="7">
    <source>
        <dbReference type="ARBA" id="ARBA00022967"/>
    </source>
</evidence>
<dbReference type="Gene3D" id="3.40.50.300">
    <property type="entry name" value="P-loop containing nucleotide triphosphate hydrolases"/>
    <property type="match status" value="2"/>
</dbReference>
<dbReference type="InterPro" id="IPR022878">
    <property type="entry name" value="V-ATPase_asu"/>
</dbReference>
<feature type="domain" description="ATPase F1/V1/A1 complex alpha/beta subunit nucleotide-binding" evidence="10">
    <location>
        <begin position="58"/>
        <end position="158"/>
    </location>
</feature>
<dbReference type="InterPro" id="IPR055190">
    <property type="entry name" value="ATP-synt_VA_C"/>
</dbReference>
<evidence type="ECO:0000256" key="9">
    <source>
        <dbReference type="ARBA" id="ARBA00048383"/>
    </source>
</evidence>
<dbReference type="STRING" id="1198029.A0A1U7LIP9"/>
<dbReference type="FunFam" id="1.10.1140.10:FF:000002">
    <property type="entry name" value="V-type proton ATPase catalytic subunit A"/>
    <property type="match status" value="1"/>
</dbReference>
<dbReference type="AlphaFoldDB" id="A0A1U7LIP9"/>
<keyword evidence="14" id="KW-1185">Reference proteome</keyword>
<keyword evidence="5" id="KW-0375">Hydrogen ion transport</keyword>
<dbReference type="OrthoDB" id="1676488at2759"/>